<dbReference type="EMBL" id="JACIDA010000001">
    <property type="protein sequence ID" value="MBB3871577.1"/>
    <property type="molecule type" value="Genomic_DNA"/>
</dbReference>
<dbReference type="GO" id="GO:0055085">
    <property type="term" value="P:transmembrane transport"/>
    <property type="evidence" value="ECO:0007669"/>
    <property type="project" value="InterPro"/>
</dbReference>
<dbReference type="Gene3D" id="3.30.1150.10">
    <property type="match status" value="1"/>
</dbReference>
<gene>
    <name evidence="8" type="ORF">GGR11_001091</name>
</gene>
<dbReference type="PROSITE" id="PS52015">
    <property type="entry name" value="TONB_CTD"/>
    <property type="match status" value="1"/>
</dbReference>
<dbReference type="AlphaFoldDB" id="A0A7W6A3Q0"/>
<accession>A0A7W6A3Q0</accession>
<organism evidence="8 9">
    <name type="scientific">Brevundimonas mediterranea</name>
    <dbReference type="NCBI Taxonomy" id="74329"/>
    <lineage>
        <taxon>Bacteria</taxon>
        <taxon>Pseudomonadati</taxon>
        <taxon>Pseudomonadota</taxon>
        <taxon>Alphaproteobacteria</taxon>
        <taxon>Caulobacterales</taxon>
        <taxon>Caulobacteraceae</taxon>
        <taxon>Brevundimonas</taxon>
    </lineage>
</organism>
<feature type="transmembrane region" description="Helical" evidence="6">
    <location>
        <begin position="27"/>
        <end position="47"/>
    </location>
</feature>
<evidence type="ECO:0000256" key="6">
    <source>
        <dbReference type="SAM" id="Phobius"/>
    </source>
</evidence>
<keyword evidence="3 6" id="KW-1133">Transmembrane helix</keyword>
<feature type="domain" description="TonB C-terminal" evidence="7">
    <location>
        <begin position="151"/>
        <end position="244"/>
    </location>
</feature>
<evidence type="ECO:0000256" key="4">
    <source>
        <dbReference type="ARBA" id="ARBA00023136"/>
    </source>
</evidence>
<evidence type="ECO:0000256" key="1">
    <source>
        <dbReference type="ARBA" id="ARBA00004167"/>
    </source>
</evidence>
<dbReference type="InterPro" id="IPR037682">
    <property type="entry name" value="TonB_C"/>
</dbReference>
<dbReference type="GO" id="GO:0016020">
    <property type="term" value="C:membrane"/>
    <property type="evidence" value="ECO:0007669"/>
    <property type="project" value="UniProtKB-SubCell"/>
</dbReference>
<dbReference type="InterPro" id="IPR006260">
    <property type="entry name" value="TonB/TolA_C"/>
</dbReference>
<dbReference type="RefSeq" id="WP_246331569.1">
    <property type="nucleotide sequence ID" value="NZ_JACIDA010000001.1"/>
</dbReference>
<feature type="region of interest" description="Disordered" evidence="5">
    <location>
        <begin position="73"/>
        <end position="94"/>
    </location>
</feature>
<reference evidence="8 9" key="1">
    <citation type="submission" date="2020-08" db="EMBL/GenBank/DDBJ databases">
        <title>Genomic Encyclopedia of Type Strains, Phase IV (KMG-IV): sequencing the most valuable type-strain genomes for metagenomic binning, comparative biology and taxonomic classification.</title>
        <authorList>
            <person name="Goeker M."/>
        </authorList>
    </citation>
    <scope>NUCLEOTIDE SEQUENCE [LARGE SCALE GENOMIC DNA]</scope>
    <source>
        <strain evidence="8 9">DSM 14878</strain>
    </source>
</reference>
<evidence type="ECO:0000259" key="7">
    <source>
        <dbReference type="PROSITE" id="PS52015"/>
    </source>
</evidence>
<evidence type="ECO:0000256" key="5">
    <source>
        <dbReference type="SAM" id="MobiDB-lite"/>
    </source>
</evidence>
<dbReference type="NCBIfam" id="TIGR01352">
    <property type="entry name" value="tonB_Cterm"/>
    <property type="match status" value="1"/>
</dbReference>
<evidence type="ECO:0000256" key="3">
    <source>
        <dbReference type="ARBA" id="ARBA00022989"/>
    </source>
</evidence>
<proteinExistence type="predicted"/>
<keyword evidence="4 6" id="KW-0472">Membrane</keyword>
<protein>
    <submittedName>
        <fullName evidence="8">Protein TonB</fullName>
    </submittedName>
</protein>
<evidence type="ECO:0000313" key="8">
    <source>
        <dbReference type="EMBL" id="MBB3871577.1"/>
    </source>
</evidence>
<comment type="caution">
    <text evidence="8">The sequence shown here is derived from an EMBL/GenBank/DDBJ whole genome shotgun (WGS) entry which is preliminary data.</text>
</comment>
<dbReference type="Pfam" id="PF03544">
    <property type="entry name" value="TonB_C"/>
    <property type="match status" value="1"/>
</dbReference>
<dbReference type="Proteomes" id="UP000532936">
    <property type="component" value="Unassembled WGS sequence"/>
</dbReference>
<evidence type="ECO:0000256" key="2">
    <source>
        <dbReference type="ARBA" id="ARBA00022692"/>
    </source>
</evidence>
<comment type="subcellular location">
    <subcellularLocation>
        <location evidence="1">Membrane</location>
        <topology evidence="1">Single-pass membrane protein</topology>
    </subcellularLocation>
</comment>
<keyword evidence="2 6" id="KW-0812">Transmembrane</keyword>
<evidence type="ECO:0000313" key="9">
    <source>
        <dbReference type="Proteomes" id="UP000532936"/>
    </source>
</evidence>
<dbReference type="SUPFAM" id="SSF74653">
    <property type="entry name" value="TolA/TonB C-terminal domain"/>
    <property type="match status" value="1"/>
</dbReference>
<sequence length="244" mass="25368">MMIRAAGGPGAVSPIDFGERKKPLPRWMWAAIGLSVLAHVGAGVVLYNQRFQLKAPDVAPPAPPPTIVTLDLPRPKPLPKVEAKAPPAPQNPTHKPPVVFPTTEPSPFAAPDVPVVDTTPGLVVSTAPTGVQGGTATTETPIRAVSVINNPTWASRPSAAQMARAYPTRAAENGLSGSASLSCVVRIDGGLTACRVAGETPNGQGFGRAAMSLTRDFRMNPRTVDGRAVDGATVNFTVRFAMAD</sequence>
<name>A0A7W6A3Q0_9CAUL</name>